<dbReference type="RefSeq" id="WP_344602491.1">
    <property type="nucleotide sequence ID" value="NZ_BAAAHE010000008.1"/>
</dbReference>
<dbReference type="Proteomes" id="UP001500957">
    <property type="component" value="Unassembled WGS sequence"/>
</dbReference>
<name>A0ABN1GG80_9ACTN</name>
<proteinExistence type="predicted"/>
<comment type="caution">
    <text evidence="1">The sequence shown here is derived from an EMBL/GenBank/DDBJ whole genome shotgun (WGS) entry which is preliminary data.</text>
</comment>
<organism evidence="1 2">
    <name type="scientific">Sporichthya brevicatena</name>
    <dbReference type="NCBI Taxonomy" id="171442"/>
    <lineage>
        <taxon>Bacteria</taxon>
        <taxon>Bacillati</taxon>
        <taxon>Actinomycetota</taxon>
        <taxon>Actinomycetes</taxon>
        <taxon>Sporichthyales</taxon>
        <taxon>Sporichthyaceae</taxon>
        <taxon>Sporichthya</taxon>
    </lineage>
</organism>
<evidence type="ECO:0000313" key="2">
    <source>
        <dbReference type="Proteomes" id="UP001500957"/>
    </source>
</evidence>
<reference evidence="1 2" key="1">
    <citation type="journal article" date="2019" name="Int. J. Syst. Evol. Microbiol.">
        <title>The Global Catalogue of Microorganisms (GCM) 10K type strain sequencing project: providing services to taxonomists for standard genome sequencing and annotation.</title>
        <authorList>
            <consortium name="The Broad Institute Genomics Platform"/>
            <consortium name="The Broad Institute Genome Sequencing Center for Infectious Disease"/>
            <person name="Wu L."/>
            <person name="Ma J."/>
        </authorList>
    </citation>
    <scope>NUCLEOTIDE SEQUENCE [LARGE SCALE GENOMIC DNA]</scope>
    <source>
        <strain evidence="1 2">JCM 10671</strain>
    </source>
</reference>
<dbReference type="EMBL" id="BAAAHE010000008">
    <property type="protein sequence ID" value="GAA0610896.1"/>
    <property type="molecule type" value="Genomic_DNA"/>
</dbReference>
<evidence type="ECO:0000313" key="1">
    <source>
        <dbReference type="EMBL" id="GAA0610896.1"/>
    </source>
</evidence>
<gene>
    <name evidence="1" type="ORF">GCM10009547_11170</name>
</gene>
<protein>
    <submittedName>
        <fullName evidence="1">Uncharacterized protein</fullName>
    </submittedName>
</protein>
<keyword evidence="2" id="KW-1185">Reference proteome</keyword>
<sequence length="197" mass="22292">MVGNIDPDDLTAFIRAQFDFLGEHGFEFDSTWSGVVRWRCEDRFVIVAHDWRDGLTEVGFRRGTDRAWTDYFSLEQAAEVLDAPAWPRHGWHAMSDADARLHVTELAGFLATHADALLVPGSRAWTQVAELARRRSEAYTVEVVSRPFLTRAEEAWRGKSWLDVIAAYEAAIDAGATLRPSEVRRLDYARGQRNSAP</sequence>
<accession>A0ABN1GG80</accession>